<comment type="caution">
    <text evidence="2">The sequence shown here is derived from an EMBL/GenBank/DDBJ whole genome shotgun (WGS) entry which is preliminary data.</text>
</comment>
<evidence type="ECO:0000313" key="2">
    <source>
        <dbReference type="EMBL" id="CAB4020604.1"/>
    </source>
</evidence>
<dbReference type="InterPro" id="IPR043502">
    <property type="entry name" value="DNA/RNA_pol_sf"/>
</dbReference>
<dbReference type="InterPro" id="IPR041577">
    <property type="entry name" value="RT_RNaseH_2"/>
</dbReference>
<proteinExistence type="predicted"/>
<dbReference type="PANTHER" id="PTHR37984:SF11">
    <property type="entry name" value="INTEGRASE CATALYTIC DOMAIN-CONTAINING PROTEIN"/>
    <property type="match status" value="1"/>
</dbReference>
<keyword evidence="3" id="KW-1185">Reference proteome</keyword>
<protein>
    <recommendedName>
        <fullName evidence="1">Reverse transcriptase/retrotransposon-derived protein RNase H-like domain-containing protein</fullName>
    </recommendedName>
</protein>
<dbReference type="PANTHER" id="PTHR37984">
    <property type="entry name" value="PROTEIN CBG26694"/>
    <property type="match status" value="1"/>
</dbReference>
<sequence>MDASPVGLGAILTQTTPEKDDKKVMAYASRSLTPVESRRIERWCLRLEEYSFHVKYRPGPKNPSDYLSRHPCTATNTRKPLENIDEEHVCLIAENAIPVAMDIACIKDATRQDPNLSKTIEFIQTNNWTALEKQDKMPT</sequence>
<accession>A0A6S7IN69</accession>
<organism evidence="2 3">
    <name type="scientific">Paramuricea clavata</name>
    <name type="common">Red gorgonian</name>
    <name type="synonym">Violescent sea-whip</name>
    <dbReference type="NCBI Taxonomy" id="317549"/>
    <lineage>
        <taxon>Eukaryota</taxon>
        <taxon>Metazoa</taxon>
        <taxon>Cnidaria</taxon>
        <taxon>Anthozoa</taxon>
        <taxon>Octocorallia</taxon>
        <taxon>Malacalcyonacea</taxon>
        <taxon>Plexauridae</taxon>
        <taxon>Paramuricea</taxon>
    </lineage>
</organism>
<feature type="domain" description="Reverse transcriptase/retrotransposon-derived protein RNase H-like" evidence="1">
    <location>
        <begin position="1"/>
        <end position="38"/>
    </location>
</feature>
<dbReference type="InterPro" id="IPR050951">
    <property type="entry name" value="Retrovirus_Pol_polyprotein"/>
</dbReference>
<name>A0A6S7IN69_PARCT</name>
<dbReference type="EMBL" id="CACRXK020011040">
    <property type="protein sequence ID" value="CAB4020604.1"/>
    <property type="molecule type" value="Genomic_DNA"/>
</dbReference>
<evidence type="ECO:0000313" key="3">
    <source>
        <dbReference type="Proteomes" id="UP001152795"/>
    </source>
</evidence>
<dbReference type="SUPFAM" id="SSF56672">
    <property type="entry name" value="DNA/RNA polymerases"/>
    <property type="match status" value="1"/>
</dbReference>
<reference evidence="2" key="1">
    <citation type="submission" date="2020-04" db="EMBL/GenBank/DDBJ databases">
        <authorList>
            <person name="Alioto T."/>
            <person name="Alioto T."/>
            <person name="Gomez Garrido J."/>
        </authorList>
    </citation>
    <scope>NUCLEOTIDE SEQUENCE</scope>
    <source>
        <strain evidence="2">A484AB</strain>
    </source>
</reference>
<dbReference type="Pfam" id="PF17919">
    <property type="entry name" value="RT_RNaseH_2"/>
    <property type="match status" value="1"/>
</dbReference>
<dbReference type="OrthoDB" id="10068564at2759"/>
<dbReference type="AlphaFoldDB" id="A0A6S7IN69"/>
<evidence type="ECO:0000259" key="1">
    <source>
        <dbReference type="Pfam" id="PF17919"/>
    </source>
</evidence>
<dbReference type="Proteomes" id="UP001152795">
    <property type="component" value="Unassembled WGS sequence"/>
</dbReference>
<gene>
    <name evidence="2" type="ORF">PACLA_8A061729</name>
</gene>